<dbReference type="InterPro" id="IPR003661">
    <property type="entry name" value="HisK_dim/P_dom"/>
</dbReference>
<dbReference type="CDD" id="cd00082">
    <property type="entry name" value="HisKA"/>
    <property type="match status" value="1"/>
</dbReference>
<keyword evidence="11" id="KW-1185">Reference proteome</keyword>
<gene>
    <name evidence="10" type="ORF">M9978_00690</name>
</gene>
<dbReference type="SMART" id="SM00028">
    <property type="entry name" value="TPR"/>
    <property type="match status" value="5"/>
</dbReference>
<dbReference type="Proteomes" id="UP001139451">
    <property type="component" value="Unassembled WGS sequence"/>
</dbReference>
<protein>
    <recommendedName>
        <fullName evidence="2">histidine kinase</fullName>
        <ecNumber evidence="2">2.7.13.3</ecNumber>
    </recommendedName>
</protein>
<dbReference type="InterPro" id="IPR011006">
    <property type="entry name" value="CheY-like_superfamily"/>
</dbReference>
<evidence type="ECO:0000256" key="5">
    <source>
        <dbReference type="PROSITE-ProRule" id="PRU00169"/>
    </source>
</evidence>
<dbReference type="InterPro" id="IPR036890">
    <property type="entry name" value="HATPase_C_sf"/>
</dbReference>
<feature type="modified residue" description="4-aspartylphosphate" evidence="5">
    <location>
        <position position="721"/>
    </location>
</feature>
<evidence type="ECO:0000256" key="6">
    <source>
        <dbReference type="SAM" id="Phobius"/>
    </source>
</evidence>
<keyword evidence="6" id="KW-0812">Transmembrane</keyword>
<comment type="catalytic activity">
    <reaction evidence="1">
        <text>ATP + protein L-histidine = ADP + protein N-phospho-L-histidine.</text>
        <dbReference type="EC" id="2.7.13.3"/>
    </reaction>
</comment>
<dbReference type="InterPro" id="IPR005467">
    <property type="entry name" value="His_kinase_dom"/>
</dbReference>
<dbReference type="PANTHER" id="PTHR45339">
    <property type="entry name" value="HYBRID SIGNAL TRANSDUCTION HISTIDINE KINASE J"/>
    <property type="match status" value="1"/>
</dbReference>
<evidence type="ECO:0000256" key="7">
    <source>
        <dbReference type="SAM" id="SignalP"/>
    </source>
</evidence>
<dbReference type="InterPro" id="IPR001789">
    <property type="entry name" value="Sig_transdc_resp-reg_receiver"/>
</dbReference>
<dbReference type="Gene3D" id="1.10.287.130">
    <property type="match status" value="1"/>
</dbReference>
<keyword evidence="7" id="KW-0732">Signal</keyword>
<dbReference type="Gene3D" id="3.30.565.10">
    <property type="entry name" value="Histidine kinase-like ATPase, C-terminal domain"/>
    <property type="match status" value="1"/>
</dbReference>
<dbReference type="FunFam" id="3.30.565.10:FF:000010">
    <property type="entry name" value="Sensor histidine kinase RcsC"/>
    <property type="match status" value="1"/>
</dbReference>
<dbReference type="SMART" id="SM00388">
    <property type="entry name" value="HisKA"/>
    <property type="match status" value="1"/>
</dbReference>
<dbReference type="SUPFAM" id="SSF48452">
    <property type="entry name" value="TPR-like"/>
    <property type="match status" value="1"/>
</dbReference>
<dbReference type="Pfam" id="PF00512">
    <property type="entry name" value="HisKA"/>
    <property type="match status" value="1"/>
</dbReference>
<dbReference type="InterPro" id="IPR019734">
    <property type="entry name" value="TPR_rpt"/>
</dbReference>
<dbReference type="SUPFAM" id="SSF52172">
    <property type="entry name" value="CheY-like"/>
    <property type="match status" value="1"/>
</dbReference>
<dbReference type="InterPro" id="IPR004358">
    <property type="entry name" value="Sig_transdc_His_kin-like_C"/>
</dbReference>
<dbReference type="PROSITE" id="PS50110">
    <property type="entry name" value="RESPONSE_REGULATORY"/>
    <property type="match status" value="1"/>
</dbReference>
<feature type="domain" description="Response regulatory" evidence="9">
    <location>
        <begin position="672"/>
        <end position="791"/>
    </location>
</feature>
<evidence type="ECO:0000259" key="9">
    <source>
        <dbReference type="PROSITE" id="PS50110"/>
    </source>
</evidence>
<dbReference type="InterPro" id="IPR011990">
    <property type="entry name" value="TPR-like_helical_dom_sf"/>
</dbReference>
<dbReference type="CDD" id="cd16922">
    <property type="entry name" value="HATPase_EvgS-ArcB-TorS-like"/>
    <property type="match status" value="1"/>
</dbReference>
<dbReference type="AlphaFoldDB" id="A0A9X2KJR0"/>
<evidence type="ECO:0000259" key="8">
    <source>
        <dbReference type="PROSITE" id="PS50109"/>
    </source>
</evidence>
<name>A0A9X2KJR0_9SPHN</name>
<dbReference type="SUPFAM" id="SSF47384">
    <property type="entry name" value="Homodimeric domain of signal transducing histidine kinase"/>
    <property type="match status" value="1"/>
</dbReference>
<keyword evidence="10" id="KW-0067">ATP-binding</keyword>
<feature type="domain" description="Histidine kinase" evidence="8">
    <location>
        <begin position="440"/>
        <end position="656"/>
    </location>
</feature>
<dbReference type="Pfam" id="PF02518">
    <property type="entry name" value="HATPase_c"/>
    <property type="match status" value="1"/>
</dbReference>
<accession>A0A9X2KJR0</accession>
<evidence type="ECO:0000313" key="11">
    <source>
        <dbReference type="Proteomes" id="UP001139451"/>
    </source>
</evidence>
<dbReference type="InterPro" id="IPR003594">
    <property type="entry name" value="HATPase_dom"/>
</dbReference>
<feature type="transmembrane region" description="Helical" evidence="6">
    <location>
        <begin position="384"/>
        <end position="406"/>
    </location>
</feature>
<dbReference type="PANTHER" id="PTHR45339:SF1">
    <property type="entry name" value="HYBRID SIGNAL TRANSDUCTION HISTIDINE KINASE J"/>
    <property type="match status" value="1"/>
</dbReference>
<dbReference type="PRINTS" id="PR00344">
    <property type="entry name" value="BCTRLSENSOR"/>
</dbReference>
<dbReference type="GO" id="GO:0005524">
    <property type="term" value="F:ATP binding"/>
    <property type="evidence" value="ECO:0007669"/>
    <property type="project" value="UniProtKB-KW"/>
</dbReference>
<dbReference type="EC" id="2.7.13.3" evidence="2"/>
<comment type="caution">
    <text evidence="10">The sequence shown here is derived from an EMBL/GenBank/DDBJ whole genome shotgun (WGS) entry which is preliminary data.</text>
</comment>
<dbReference type="SUPFAM" id="SSF55874">
    <property type="entry name" value="ATPase domain of HSP90 chaperone/DNA topoisomerase II/histidine kinase"/>
    <property type="match status" value="1"/>
</dbReference>
<organism evidence="10 11">
    <name type="scientific">Sphingomonas tagetis</name>
    <dbReference type="NCBI Taxonomy" id="2949092"/>
    <lineage>
        <taxon>Bacteria</taxon>
        <taxon>Pseudomonadati</taxon>
        <taxon>Pseudomonadota</taxon>
        <taxon>Alphaproteobacteria</taxon>
        <taxon>Sphingomonadales</taxon>
        <taxon>Sphingomonadaceae</taxon>
        <taxon>Sphingomonas</taxon>
    </lineage>
</organism>
<evidence type="ECO:0000256" key="4">
    <source>
        <dbReference type="ARBA" id="ARBA00023012"/>
    </source>
</evidence>
<proteinExistence type="predicted"/>
<feature type="signal peptide" evidence="7">
    <location>
        <begin position="1"/>
        <end position="22"/>
    </location>
</feature>
<keyword evidence="10" id="KW-0547">Nucleotide-binding</keyword>
<dbReference type="GO" id="GO:0000155">
    <property type="term" value="F:phosphorelay sensor kinase activity"/>
    <property type="evidence" value="ECO:0007669"/>
    <property type="project" value="InterPro"/>
</dbReference>
<dbReference type="PROSITE" id="PS50109">
    <property type="entry name" value="HIS_KIN"/>
    <property type="match status" value="1"/>
</dbReference>
<keyword evidence="4" id="KW-0902">Two-component regulatory system</keyword>
<dbReference type="Gene3D" id="1.25.40.10">
    <property type="entry name" value="Tetratricopeptide repeat domain"/>
    <property type="match status" value="2"/>
</dbReference>
<sequence length="808" mass="86703">MRRSLTILALAAAFAIALPAAAQQQAADALNERAKAAMMSEPPQALALATQAEQRAATIGDVTARNRTAATALWLQSEALIRSRDAKAAAPRITRALRLIGGASGPSKLRGDLLLARAGVQQSQARPAEALASLQEAFRIFGEVNEKRSQSIALQTMAMLYTDAIDLASADKYLKQAAEIYEGDPQLLLFLYNNRGNVLLQMERATEATAQYRRALNVARTLGSETVLPPILANLARSLMVENKLDEADTVISEGLAIIRRSGKGSEARLLTLAADSAYRHRDLPRARALIERSFVGVNLAETPIAFRDAHLTAYNIYKALGDDARALPHLERVRKLGDDTAKLATTTSTALMAARFDYANQELRIANLKAEELRKAAEFQRTIFLGLGGATLVIIVLLSIGLFTIRRSRNQVRAANTELNQTNVALEKALKAKTEFLATTSHEIRTPLNGILGMTQIMLRDPAVPAATRDRLGIVHGAGMTMRALVDDILDVAKMETGNLTVELAATDLHATLRDVTRMWDEQARAKNVGFKLDFADAPRWIETDSGRLRQMLFNLLSNAVKFTEAGEIGVRAVAEGERLRLAVSDSGIGIPADKHEEIFESFKQADSGTTRKFGGTGLGLAIVRNLAHALEGEVAVASVEGQGTTFTVDLPLKLVEAPAGSDAETQGGETIVVLDKNPIARGMLRTMFTPKFAAVEFAATPDEAIDRVPDDQPTLLLADEATLKSAGEDAVAVLAALVERAKQKGARTAVLWAKPDEEMIAALNGTGVGTIVAKPVAGPALIEALIAGAQENHRRSGDGKLESQAA</sequence>
<keyword evidence="6" id="KW-0472">Membrane</keyword>
<dbReference type="InterPro" id="IPR036097">
    <property type="entry name" value="HisK_dim/P_sf"/>
</dbReference>
<dbReference type="Gene3D" id="3.40.50.2300">
    <property type="match status" value="1"/>
</dbReference>
<evidence type="ECO:0000256" key="1">
    <source>
        <dbReference type="ARBA" id="ARBA00000085"/>
    </source>
</evidence>
<dbReference type="EMBL" id="JAMLDX010000001">
    <property type="protein sequence ID" value="MCP3728935.1"/>
    <property type="molecule type" value="Genomic_DNA"/>
</dbReference>
<feature type="chain" id="PRO_5040778758" description="histidine kinase" evidence="7">
    <location>
        <begin position="23"/>
        <end position="808"/>
    </location>
</feature>
<reference evidence="10" key="1">
    <citation type="submission" date="2022-05" db="EMBL/GenBank/DDBJ databases">
        <title>Sphingomonas sp. strain MG17 Genome sequencing and assembly.</title>
        <authorList>
            <person name="Kim I."/>
        </authorList>
    </citation>
    <scope>NUCLEOTIDE SEQUENCE</scope>
    <source>
        <strain evidence="10">MG17</strain>
    </source>
</reference>
<evidence type="ECO:0000256" key="3">
    <source>
        <dbReference type="ARBA" id="ARBA00022553"/>
    </source>
</evidence>
<keyword evidence="3 5" id="KW-0597">Phosphoprotein</keyword>
<evidence type="ECO:0000256" key="2">
    <source>
        <dbReference type="ARBA" id="ARBA00012438"/>
    </source>
</evidence>
<dbReference type="RefSeq" id="WP_254290868.1">
    <property type="nucleotide sequence ID" value="NZ_JAMLDX010000001.1"/>
</dbReference>
<keyword evidence="6" id="KW-1133">Transmembrane helix</keyword>
<evidence type="ECO:0000313" key="10">
    <source>
        <dbReference type="EMBL" id="MCP3728935.1"/>
    </source>
</evidence>
<dbReference type="SMART" id="SM00387">
    <property type="entry name" value="HATPase_c"/>
    <property type="match status" value="1"/>
</dbReference>